<evidence type="ECO:0000313" key="2">
    <source>
        <dbReference type="Proteomes" id="UP001150924"/>
    </source>
</evidence>
<organism evidence="1 2">
    <name type="scientific">Nannocystis pusilla</name>
    <dbReference type="NCBI Taxonomy" id="889268"/>
    <lineage>
        <taxon>Bacteria</taxon>
        <taxon>Pseudomonadati</taxon>
        <taxon>Myxococcota</taxon>
        <taxon>Polyangia</taxon>
        <taxon>Nannocystales</taxon>
        <taxon>Nannocystaceae</taxon>
        <taxon>Nannocystis</taxon>
    </lineage>
</organism>
<gene>
    <name evidence="1" type="ORF">OV079_51030</name>
</gene>
<dbReference type="EMBL" id="JAPNKE010000002">
    <property type="protein sequence ID" value="MCY1013728.1"/>
    <property type="molecule type" value="Genomic_DNA"/>
</dbReference>
<evidence type="ECO:0000313" key="1">
    <source>
        <dbReference type="EMBL" id="MCY1013728.1"/>
    </source>
</evidence>
<accession>A0A9X3F8I2</accession>
<name>A0A9X3F8I2_9BACT</name>
<sequence length="157" mass="16347">MQRMAGAPGASAGPIEEARALAEAHPSDDSRFALRAALACLARAEPPGQPLIVRAGGKALRLPGAAADVDLRRRVPLQRIVLALARKRIEAPGEALALEELLAAGWPGERVGDSAGTNRVHVALTTLRNLGLRGFLVSSRDGYALTSASPCSLEQGD</sequence>
<reference evidence="1" key="1">
    <citation type="submission" date="2022-11" db="EMBL/GenBank/DDBJ databases">
        <title>Minimal conservation of predation-associated metabolite biosynthetic gene clusters underscores biosynthetic potential of Myxococcota including descriptions for ten novel species: Archangium lansinium sp. nov., Myxococcus landrumus sp. nov., Nannocystis bai.</title>
        <authorList>
            <person name="Ahearne A."/>
            <person name="Stevens C."/>
            <person name="Phillips K."/>
        </authorList>
    </citation>
    <scope>NUCLEOTIDE SEQUENCE</scope>
    <source>
        <strain evidence="1">Na p29</strain>
    </source>
</reference>
<dbReference type="Proteomes" id="UP001150924">
    <property type="component" value="Unassembled WGS sequence"/>
</dbReference>
<protein>
    <submittedName>
        <fullName evidence="1">Uncharacterized protein</fullName>
    </submittedName>
</protein>
<comment type="caution">
    <text evidence="1">The sequence shown here is derived from an EMBL/GenBank/DDBJ whole genome shotgun (WGS) entry which is preliminary data.</text>
</comment>
<dbReference type="RefSeq" id="WP_267777837.1">
    <property type="nucleotide sequence ID" value="NZ_JAPNKE010000002.1"/>
</dbReference>
<keyword evidence="2" id="KW-1185">Reference proteome</keyword>
<proteinExistence type="predicted"/>
<dbReference type="AlphaFoldDB" id="A0A9X3F8I2"/>